<gene>
    <name evidence="2" type="ORF">P879_04861</name>
</gene>
<feature type="domain" description="TLDc" evidence="1">
    <location>
        <begin position="197"/>
        <end position="385"/>
    </location>
</feature>
<dbReference type="InterPro" id="IPR006571">
    <property type="entry name" value="TLDc_dom"/>
</dbReference>
<dbReference type="OrthoDB" id="289228at2759"/>
<evidence type="ECO:0000313" key="2">
    <source>
        <dbReference type="EMBL" id="KAF8570379.1"/>
    </source>
</evidence>
<protein>
    <recommendedName>
        <fullName evidence="1">TLDc domain-containing protein</fullName>
    </recommendedName>
</protein>
<accession>A0A8T0DR50</accession>
<dbReference type="AlphaFoldDB" id="A0A8T0DR50"/>
<proteinExistence type="predicted"/>
<sequence>MGNVESDKVVHKQKSDTGIYRGVRTEEPSGLMVHENDFLVKFERVKLQSLGKSIWMRCSKSGVFSLRDYESLVQELNHHSDHLKFFVKLATDSQAMEIEPIFSVLLSWFSFGKSFTDQMHRALFGNLISSLANVTSVDTIAARMSTLFTDVADDLAKIVSHILKATNPPLLLDFSVSSGFSTLLTEEMLWLLSVILSAPFKRPNRTRLVDCAPLEIEQLAHLCQLYDSKSHGFSFTRMKELAFEYGGPIIMFLQTENYLFCLSSDEGLKDSMKTYGTVDSKLFQIFPIFTKLVYPNLCGFIQYFFHISSTNFSQTAGRSAKLAGPGVEVGIIYSNFTAKTTRRGLLIGHQPIASPVLDVNEGFTELRFTGGPPLKLVAVEIWAAGLTDQLSKLRAQKAWELQQVNKEKNRRFKLDEDWRNSADRQILSMSGVNVYHSATTEAELSSETHSASKQQ</sequence>
<keyword evidence="3" id="KW-1185">Reference proteome</keyword>
<dbReference type="SMART" id="SM00584">
    <property type="entry name" value="TLDc"/>
    <property type="match status" value="1"/>
</dbReference>
<organism evidence="2 3">
    <name type="scientific">Paragonimus westermani</name>
    <dbReference type="NCBI Taxonomy" id="34504"/>
    <lineage>
        <taxon>Eukaryota</taxon>
        <taxon>Metazoa</taxon>
        <taxon>Spiralia</taxon>
        <taxon>Lophotrochozoa</taxon>
        <taxon>Platyhelminthes</taxon>
        <taxon>Trematoda</taxon>
        <taxon>Digenea</taxon>
        <taxon>Plagiorchiida</taxon>
        <taxon>Troglotremata</taxon>
        <taxon>Troglotrematidae</taxon>
        <taxon>Paragonimus</taxon>
    </lineage>
</organism>
<name>A0A8T0DR50_9TREM</name>
<comment type="caution">
    <text evidence="2">The sequence shown here is derived from an EMBL/GenBank/DDBJ whole genome shotgun (WGS) entry which is preliminary data.</text>
</comment>
<dbReference type="Proteomes" id="UP000699462">
    <property type="component" value="Unassembled WGS sequence"/>
</dbReference>
<evidence type="ECO:0000259" key="1">
    <source>
        <dbReference type="SMART" id="SM00584"/>
    </source>
</evidence>
<dbReference type="Pfam" id="PF07534">
    <property type="entry name" value="TLD"/>
    <property type="match status" value="1"/>
</dbReference>
<evidence type="ECO:0000313" key="3">
    <source>
        <dbReference type="Proteomes" id="UP000699462"/>
    </source>
</evidence>
<reference evidence="2 3" key="1">
    <citation type="submission" date="2019-07" db="EMBL/GenBank/DDBJ databases">
        <title>Annotation for the trematode Paragonimus westermani.</title>
        <authorList>
            <person name="Choi Y.-J."/>
        </authorList>
    </citation>
    <scope>NUCLEOTIDE SEQUENCE [LARGE SCALE GENOMIC DNA]</scope>
    <source>
        <strain evidence="2">180907_Pwestermani</strain>
    </source>
</reference>
<dbReference type="EMBL" id="JTDF01001176">
    <property type="protein sequence ID" value="KAF8570379.1"/>
    <property type="molecule type" value="Genomic_DNA"/>
</dbReference>